<dbReference type="SUPFAM" id="SSF103025">
    <property type="entry name" value="Folate-binding domain"/>
    <property type="match status" value="1"/>
</dbReference>
<dbReference type="InterPro" id="IPR027266">
    <property type="entry name" value="TrmE/GcvT-like"/>
</dbReference>
<dbReference type="Pfam" id="PF01571">
    <property type="entry name" value="GCV_T"/>
    <property type="match status" value="1"/>
</dbReference>
<dbReference type="OrthoDB" id="9179874at2"/>
<reference evidence="3" key="1">
    <citation type="submission" date="2009-07" db="EMBL/GenBank/DDBJ databases">
        <title>Complete sequence of chromosome of Methylovorus sp. SIP3-4.</title>
        <authorList>
            <person name="Lucas S."/>
            <person name="Copeland A."/>
            <person name="Lapidus A."/>
            <person name="Glavina del Rio T."/>
            <person name="Tice H."/>
            <person name="Bruce D."/>
            <person name="Goodwin L."/>
            <person name="Pitluck S."/>
            <person name="Clum A."/>
            <person name="Larimer F."/>
            <person name="Land M."/>
            <person name="Hauser L."/>
            <person name="Kyrpides N."/>
            <person name="Mikhailova N."/>
            <person name="Kayluzhnaya M."/>
            <person name="Chistoserdova L."/>
        </authorList>
    </citation>
    <scope>NUCLEOTIDE SEQUENCE [LARGE SCALE GENOMIC DNA]</scope>
    <source>
        <strain evidence="3">SIP3-4</strain>
    </source>
</reference>
<evidence type="ECO:0000313" key="2">
    <source>
        <dbReference type="EMBL" id="ACT51662.1"/>
    </source>
</evidence>
<dbReference type="HOGENOM" id="CLU_105358_0_0_4"/>
<gene>
    <name evidence="2" type="ordered locus">Msip34_2425</name>
</gene>
<accession>C6XAC1</accession>
<dbReference type="RefSeq" id="WP_015830933.1">
    <property type="nucleotide sequence ID" value="NC_012969.1"/>
</dbReference>
<dbReference type="eggNOG" id="COG0404">
    <property type="taxonomic scope" value="Bacteria"/>
</dbReference>
<dbReference type="KEGG" id="mei:Msip34_2425"/>
<organism evidence="2 3">
    <name type="scientific">Methylovorus glucosotrophus (strain SIP3-4)</name>
    <dbReference type="NCBI Taxonomy" id="582744"/>
    <lineage>
        <taxon>Bacteria</taxon>
        <taxon>Pseudomonadati</taxon>
        <taxon>Pseudomonadota</taxon>
        <taxon>Betaproteobacteria</taxon>
        <taxon>Nitrosomonadales</taxon>
        <taxon>Methylophilaceae</taxon>
        <taxon>Methylovorus</taxon>
    </lineage>
</organism>
<dbReference type="AlphaFoldDB" id="C6XAC1"/>
<name>C6XAC1_METGS</name>
<protein>
    <submittedName>
        <fullName evidence="2">Sarcosine oxidase gamma subunit</fullName>
    </submittedName>
</protein>
<dbReference type="EMBL" id="CP001674">
    <property type="protein sequence ID" value="ACT51662.1"/>
    <property type="molecule type" value="Genomic_DNA"/>
</dbReference>
<evidence type="ECO:0000313" key="3">
    <source>
        <dbReference type="Proteomes" id="UP000002743"/>
    </source>
</evidence>
<dbReference type="STRING" id="582744.Msip34_2425"/>
<dbReference type="Proteomes" id="UP000002743">
    <property type="component" value="Chromosome"/>
</dbReference>
<sequence length="219" mass="23283">MTFIQTSPVSHAQHHAHPVMGSLNGMEIALEFGTPQIQQAQAALAGVAEFSAFARFAVKGAGAAEWLSAQGITLPPAANSWLMQDSTLVLRLGNSEYLLEDQFVAGHASRLAQGPAPVGAKLYPVARSDAALVLSGQHALSILAEVCALDVAAELANNQRLLMTQVANISVTLLSQTLNGETVYRLWCDGTYGPYLWHELTAMAQEFGGGPVGLSFYFK</sequence>
<reference evidence="2 3" key="2">
    <citation type="journal article" date="2011" name="J. Bacteriol.">
        <title>Genomes of three methylotrophs from a single niche uncover genetic and metabolic divergence of Methylophilaceae.</title>
        <authorList>
            <person name="Lapidus A."/>
            <person name="Clum A."/>
            <person name="Labutti K."/>
            <person name="Kaluzhnaya M.G."/>
            <person name="Lim S."/>
            <person name="Beck D.A."/>
            <person name="Glavina Del Rio T."/>
            <person name="Nolan M."/>
            <person name="Mavromatis K."/>
            <person name="Huntemann M."/>
            <person name="Lucas S."/>
            <person name="Lidstrom M.E."/>
            <person name="Ivanova N."/>
            <person name="Chistoserdova L."/>
        </authorList>
    </citation>
    <scope>NUCLEOTIDE SEQUENCE [LARGE SCALE GENOMIC DNA]</scope>
    <source>
        <strain evidence="2 3">SIP3-4</strain>
    </source>
</reference>
<dbReference type="Gene3D" id="3.30.1360.120">
    <property type="entry name" value="Probable tRNA modification gtpase trme, domain 1"/>
    <property type="match status" value="1"/>
</dbReference>
<proteinExistence type="predicted"/>
<evidence type="ECO:0000259" key="1">
    <source>
        <dbReference type="Pfam" id="PF01571"/>
    </source>
</evidence>
<feature type="domain" description="GCVT N-terminal" evidence="1">
    <location>
        <begin position="85"/>
        <end position="214"/>
    </location>
</feature>
<keyword evidence="3" id="KW-1185">Reference proteome</keyword>
<dbReference type="InterPro" id="IPR006222">
    <property type="entry name" value="GCVT_N"/>
</dbReference>